<reference evidence="3" key="1">
    <citation type="journal article" date="2017" name="Nature">
        <title>The genome of Chenopodium quinoa.</title>
        <authorList>
            <person name="Jarvis D.E."/>
            <person name="Ho Y.S."/>
            <person name="Lightfoot D.J."/>
            <person name="Schmoeckel S.M."/>
            <person name="Li B."/>
            <person name="Borm T.J.A."/>
            <person name="Ohyanagi H."/>
            <person name="Mineta K."/>
            <person name="Michell C.T."/>
            <person name="Saber N."/>
            <person name="Kharbatia N.M."/>
            <person name="Rupper R.R."/>
            <person name="Sharp A.R."/>
            <person name="Dally N."/>
            <person name="Boughton B.A."/>
            <person name="Woo Y.H."/>
            <person name="Gao G."/>
            <person name="Schijlen E.G.W.M."/>
            <person name="Guo X."/>
            <person name="Momin A.A."/>
            <person name="Negrao S."/>
            <person name="Al-Babili S."/>
            <person name="Gehring C."/>
            <person name="Roessner U."/>
            <person name="Jung C."/>
            <person name="Murphy K."/>
            <person name="Arold S.T."/>
            <person name="Gojobori T."/>
            <person name="van der Linden C.G."/>
            <person name="van Loo E.N."/>
            <person name="Jellen E.N."/>
            <person name="Maughan P.J."/>
            <person name="Tester M."/>
        </authorList>
    </citation>
    <scope>NUCLEOTIDE SEQUENCE [LARGE SCALE GENOMIC DNA]</scope>
    <source>
        <strain evidence="3">cv. PI 614886</strain>
    </source>
</reference>
<keyword evidence="4" id="KW-1185">Reference proteome</keyword>
<evidence type="ECO:0008006" key="5">
    <source>
        <dbReference type="Google" id="ProtNLM"/>
    </source>
</evidence>
<accession>A0A803KUE9</accession>
<dbReference type="AlphaFoldDB" id="A0A803KUE9"/>
<feature type="domain" description="DUF4218" evidence="2">
    <location>
        <begin position="318"/>
        <end position="368"/>
    </location>
</feature>
<protein>
    <recommendedName>
        <fullName evidence="5">DUF4216 domain-containing protein</fullName>
    </recommendedName>
</protein>
<reference evidence="3" key="2">
    <citation type="submission" date="2021-03" db="UniProtKB">
        <authorList>
            <consortium name="EnsemblPlants"/>
        </authorList>
    </citation>
    <scope>IDENTIFICATION</scope>
</reference>
<dbReference type="OMA" id="ELEYWEH"/>
<dbReference type="Proteomes" id="UP000596660">
    <property type="component" value="Unplaced"/>
</dbReference>
<dbReference type="EnsemblPlants" id="AUR62002657-RA">
    <property type="protein sequence ID" value="AUR62002657-RA:cds"/>
    <property type="gene ID" value="AUR62002657"/>
</dbReference>
<dbReference type="Pfam" id="PF13952">
    <property type="entry name" value="DUF4216"/>
    <property type="match status" value="1"/>
</dbReference>
<evidence type="ECO:0000259" key="2">
    <source>
        <dbReference type="Pfam" id="PF13960"/>
    </source>
</evidence>
<dbReference type="PANTHER" id="PTHR48258:SF12">
    <property type="entry name" value="TRANSPOSON PROTEIN, CACTA, EN_SPM SUB-CLASS"/>
    <property type="match status" value="1"/>
</dbReference>
<dbReference type="InterPro" id="IPR025452">
    <property type="entry name" value="DUF4218"/>
</dbReference>
<feature type="domain" description="DUF4216" evidence="1">
    <location>
        <begin position="527"/>
        <end position="599"/>
    </location>
</feature>
<dbReference type="PANTHER" id="PTHR48258">
    <property type="entry name" value="DUF4218 DOMAIN-CONTAINING PROTEIN-RELATED"/>
    <property type="match status" value="1"/>
</dbReference>
<proteinExistence type="predicted"/>
<dbReference type="Gramene" id="AUR62002657-RA">
    <property type="protein sequence ID" value="AUR62002657-RA:cds"/>
    <property type="gene ID" value="AUR62002657"/>
</dbReference>
<dbReference type="InterPro" id="IPR025312">
    <property type="entry name" value="DUF4216"/>
</dbReference>
<organism evidence="3 4">
    <name type="scientific">Chenopodium quinoa</name>
    <name type="common">Quinoa</name>
    <dbReference type="NCBI Taxonomy" id="63459"/>
    <lineage>
        <taxon>Eukaryota</taxon>
        <taxon>Viridiplantae</taxon>
        <taxon>Streptophyta</taxon>
        <taxon>Embryophyta</taxon>
        <taxon>Tracheophyta</taxon>
        <taxon>Spermatophyta</taxon>
        <taxon>Magnoliopsida</taxon>
        <taxon>eudicotyledons</taxon>
        <taxon>Gunneridae</taxon>
        <taxon>Pentapetalae</taxon>
        <taxon>Caryophyllales</taxon>
        <taxon>Chenopodiaceae</taxon>
        <taxon>Chenopodioideae</taxon>
        <taxon>Atripliceae</taxon>
        <taxon>Chenopodium</taxon>
    </lineage>
</organism>
<evidence type="ECO:0000259" key="1">
    <source>
        <dbReference type="Pfam" id="PF13952"/>
    </source>
</evidence>
<sequence length="614" mass="71267">MCSIYNWSRTRIDLIARQQPQYSRPAADESSLIVEPRTLVMDLSFNKLSGSLPQSSESLSSLSTLLKRLYVSSKTAEDMRWHFNYRFGGKVIYTGYRKWLPIDHPYCSQANLFDGKEEYGIASIRTSGTEVLKQQEGVKYVYRKTKKVLKKRGKKATNELDDDCDPNGDLILWKKKSTFFELEYWEHNPLRHNLVVMHIEKNVSDILLGTLLDMDNSRDDESSREALKNLNIKPHLCQGYIPPAAYTMSNEEKERFLKVLKKMKVPDGYGSNLQRCVNLKQRKLINMKSHDHHILMQDILPVALRASNATRVIDLLEELYLAFLKSHVSNKAQQEGSIAEGYLLWETIAFCSRYLESVETMFNRLRRNEDGVSYTDNYLYNSGGRVVGKKENVRLDDRSLKQAHRYVLLHFDELTPVLNEFLKLKRQDNDVGGSQADESIENQWIIDEFADWLQSQVHNLDDSTVDGKLRKALVGGLSNRGKRMKSVIINGYKFDIVDRERFRVTQNSGIMVEAEGHEYYGKLKEILELDYYGSYKVLLFRCDWVDIRRGIKTNPNGSVRINFSKLMHTGRFLRDDPFVFSSQAKQVFYIEDEIQKGWCHVVKTKPRDLLDIPE</sequence>
<evidence type="ECO:0000313" key="3">
    <source>
        <dbReference type="EnsemblPlants" id="AUR62002657-RA:cds"/>
    </source>
</evidence>
<dbReference type="Pfam" id="PF13960">
    <property type="entry name" value="DUF4218"/>
    <property type="match status" value="1"/>
</dbReference>
<name>A0A803KUE9_CHEQI</name>
<evidence type="ECO:0000313" key="4">
    <source>
        <dbReference type="Proteomes" id="UP000596660"/>
    </source>
</evidence>